<evidence type="ECO:0000313" key="4">
    <source>
        <dbReference type="EMBL" id="AKO95062.2"/>
    </source>
</evidence>
<keyword evidence="1" id="KW-0235">DNA replication</keyword>
<dbReference type="NCBIfam" id="NF005378">
    <property type="entry name" value="PRK06921.1"/>
    <property type="match status" value="1"/>
</dbReference>
<dbReference type="GO" id="GO:0005524">
    <property type="term" value="F:ATP binding"/>
    <property type="evidence" value="ECO:0007669"/>
    <property type="project" value="InterPro"/>
</dbReference>
<dbReference type="SUPFAM" id="SSF52540">
    <property type="entry name" value="P-loop containing nucleoside triphosphate hydrolases"/>
    <property type="match status" value="1"/>
</dbReference>
<dbReference type="GO" id="GO:0006260">
    <property type="term" value="P:DNA replication"/>
    <property type="evidence" value="ECO:0007669"/>
    <property type="project" value="TreeGrafter"/>
</dbReference>
<dbReference type="KEGG" id="beo:BEH_11605"/>
<reference evidence="5" key="2">
    <citation type="submission" date="2015-06" db="EMBL/GenBank/DDBJ databases">
        <title>Genome Sequence of Bacillus endophyticus and Analysis of its Companion Mechanism in the Ketogulonigenium vulgare-Bacillus strain Consortium.</title>
        <authorList>
            <person name="Jia N."/>
            <person name="Du J."/>
            <person name="Ding M.-Z."/>
            <person name="Gao F."/>
            <person name="Yuan Y.-J."/>
        </authorList>
    </citation>
    <scope>NUCLEOTIDE SEQUENCE [LARGE SCALE GENOMIC DNA]</scope>
    <source>
        <strain evidence="5">Hbe603</strain>
    </source>
</reference>
<protein>
    <recommendedName>
        <fullName evidence="3">Chromosomal replication initiator protein DnaA ATPAse domain-containing protein</fullName>
    </recommendedName>
</protein>
<dbReference type="Gene3D" id="3.40.50.300">
    <property type="entry name" value="P-loop containing nucleotide triphosphate hydrolases"/>
    <property type="match status" value="1"/>
</dbReference>
<reference evidence="4 5" key="1">
    <citation type="journal article" date="2015" name="PLoS ONE">
        <title>Genome Sequence of Bacillus endophyticus and Analysis of Its Companion Mechanism in the Ketogulonigenium vulgare-Bacillus Strain Consortium.</title>
        <authorList>
            <person name="Jia N."/>
            <person name="Du J."/>
            <person name="Ding M.Z."/>
            <person name="Gao F."/>
            <person name="Yuan Y.J."/>
        </authorList>
    </citation>
    <scope>NUCLEOTIDE SEQUENCE [LARGE SCALE GENOMIC DNA]</scope>
    <source>
        <strain evidence="4 5">Hbe603</strain>
    </source>
</reference>
<evidence type="ECO:0000313" key="5">
    <source>
        <dbReference type="Proteomes" id="UP000036202"/>
    </source>
</evidence>
<dbReference type="AlphaFoldDB" id="A0A0H4KLS5"/>
<gene>
    <name evidence="4" type="ORF">BEH_11605</name>
</gene>
<dbReference type="Proteomes" id="UP000036202">
    <property type="component" value="Chromosome"/>
</dbReference>
<dbReference type="CDD" id="cd00009">
    <property type="entry name" value="AAA"/>
    <property type="match status" value="1"/>
</dbReference>
<comment type="similarity">
    <text evidence="1">Belongs to the DnaA family.</text>
</comment>
<dbReference type="EMBL" id="CP011974">
    <property type="protein sequence ID" value="AKO95062.2"/>
    <property type="molecule type" value="Genomic_DNA"/>
</dbReference>
<name>A0A0H4KLS5_9BACI</name>
<feature type="region of interest" description="Disordered" evidence="2">
    <location>
        <begin position="19"/>
        <end position="40"/>
    </location>
</feature>
<evidence type="ECO:0000256" key="2">
    <source>
        <dbReference type="SAM" id="MobiDB-lite"/>
    </source>
</evidence>
<dbReference type="PANTHER" id="PTHR30050:SF10">
    <property type="entry name" value="PHAGE-LIKE ELEMENT PBSX PROTEIN XKDC"/>
    <property type="match status" value="1"/>
</dbReference>
<keyword evidence="5" id="KW-1185">Reference proteome</keyword>
<dbReference type="PATRIC" id="fig|135735.6.peg.2431"/>
<evidence type="ECO:0000256" key="1">
    <source>
        <dbReference type="RuleBase" id="RU004227"/>
    </source>
</evidence>
<feature type="compositionally biased region" description="Low complexity" evidence="2">
    <location>
        <begin position="28"/>
        <end position="40"/>
    </location>
</feature>
<dbReference type="InterPro" id="IPR027417">
    <property type="entry name" value="P-loop_NTPase"/>
</dbReference>
<proteinExistence type="inferred from homology"/>
<dbReference type="InterPro" id="IPR020591">
    <property type="entry name" value="Chromosome_initiator_DnaA-like"/>
</dbReference>
<organism evidence="4 5">
    <name type="scientific">Priestia filamentosa</name>
    <dbReference type="NCBI Taxonomy" id="1402861"/>
    <lineage>
        <taxon>Bacteria</taxon>
        <taxon>Bacillati</taxon>
        <taxon>Bacillota</taxon>
        <taxon>Bacilli</taxon>
        <taxon>Bacillales</taxon>
        <taxon>Bacillaceae</taxon>
        <taxon>Priestia</taxon>
    </lineage>
</organism>
<dbReference type="InterPro" id="IPR013317">
    <property type="entry name" value="DnaA_dom"/>
</dbReference>
<dbReference type="PRINTS" id="PR00051">
    <property type="entry name" value="DNAA"/>
</dbReference>
<sequence>MAKARGKFNTMEEVLNDLRRKANENKVTSTNQSNTTSTTASTNSYKCEVCKDKGLVFINNDTAKICGCREQRKIDRLFKTSHITEEFTKLGFKNFSLEGKHSSVVHAQRTSLAYVKRYGELKESRENSIALLGNPGAGKTHLLTAISNNLLQKKVPVLYFPFREGFDAFKDDFDSMEGKIEQMKQVEVLFIDDLFKRSATEFEVKTMYSVINYRYLNHKPILISSECLIDDLLDIDEALGSRIYQMCKSYLVEIVGNRRELNYRLT</sequence>
<feature type="domain" description="Chromosomal replication initiator protein DnaA ATPAse" evidence="3">
    <location>
        <begin position="98"/>
        <end position="243"/>
    </location>
</feature>
<dbReference type="Pfam" id="PF00308">
    <property type="entry name" value="Bac_DnaA"/>
    <property type="match status" value="1"/>
</dbReference>
<evidence type="ECO:0000259" key="3">
    <source>
        <dbReference type="Pfam" id="PF00308"/>
    </source>
</evidence>
<dbReference type="PANTHER" id="PTHR30050">
    <property type="entry name" value="CHROMOSOMAL REPLICATION INITIATOR PROTEIN DNAA"/>
    <property type="match status" value="1"/>
</dbReference>
<accession>A0A0H4KLS5</accession>